<dbReference type="InterPro" id="IPR027304">
    <property type="entry name" value="Trigger_fact/SurA_dom_sf"/>
</dbReference>
<dbReference type="Proteomes" id="UP000315750">
    <property type="component" value="Chromosome"/>
</dbReference>
<keyword evidence="2" id="KW-0732">Signal</keyword>
<evidence type="ECO:0000313" key="4">
    <source>
        <dbReference type="EMBL" id="QDU54025.1"/>
    </source>
</evidence>
<evidence type="ECO:0000256" key="1">
    <source>
        <dbReference type="PROSITE-ProRule" id="PRU00278"/>
    </source>
</evidence>
<evidence type="ECO:0000313" key="5">
    <source>
        <dbReference type="Proteomes" id="UP000315750"/>
    </source>
</evidence>
<dbReference type="EMBL" id="CP036278">
    <property type="protein sequence ID" value="QDU54025.1"/>
    <property type="molecule type" value="Genomic_DNA"/>
</dbReference>
<reference evidence="4 5" key="1">
    <citation type="submission" date="2019-02" db="EMBL/GenBank/DDBJ databases">
        <title>Deep-cultivation of Planctomycetes and their phenomic and genomic characterization uncovers novel biology.</title>
        <authorList>
            <person name="Wiegand S."/>
            <person name="Jogler M."/>
            <person name="Boedeker C."/>
            <person name="Pinto D."/>
            <person name="Vollmers J."/>
            <person name="Rivas-Marin E."/>
            <person name="Kohn T."/>
            <person name="Peeters S.H."/>
            <person name="Heuer A."/>
            <person name="Rast P."/>
            <person name="Oberbeckmann S."/>
            <person name="Bunk B."/>
            <person name="Jeske O."/>
            <person name="Meyerdierks A."/>
            <person name="Storesund J.E."/>
            <person name="Kallscheuer N."/>
            <person name="Luecker S."/>
            <person name="Lage O.M."/>
            <person name="Pohl T."/>
            <person name="Merkel B.J."/>
            <person name="Hornburger P."/>
            <person name="Mueller R.-W."/>
            <person name="Bruemmer F."/>
            <person name="Labrenz M."/>
            <person name="Spormann A.M."/>
            <person name="Op den Camp H."/>
            <person name="Overmann J."/>
            <person name="Amann R."/>
            <person name="Jetten M.S.M."/>
            <person name="Mascher T."/>
            <person name="Medema M.H."/>
            <person name="Devos D.P."/>
            <person name="Kaster A.-K."/>
            <person name="Ovreas L."/>
            <person name="Rohde M."/>
            <person name="Galperin M.Y."/>
            <person name="Jogler C."/>
        </authorList>
    </citation>
    <scope>NUCLEOTIDE SEQUENCE [LARGE SCALE GENOMIC DNA]</scope>
    <source>
        <strain evidence="4 5">Pan181</strain>
    </source>
</reference>
<dbReference type="KEGG" id="amuc:Pan181_02050"/>
<dbReference type="InterPro" id="IPR000297">
    <property type="entry name" value="PPIase_PpiC"/>
</dbReference>
<accession>A0A518AH18</accession>
<name>A0A518AH18_9BACT</name>
<organism evidence="4 5">
    <name type="scientific">Aeoliella mucimassa</name>
    <dbReference type="NCBI Taxonomy" id="2527972"/>
    <lineage>
        <taxon>Bacteria</taxon>
        <taxon>Pseudomonadati</taxon>
        <taxon>Planctomycetota</taxon>
        <taxon>Planctomycetia</taxon>
        <taxon>Pirellulales</taxon>
        <taxon>Lacipirellulaceae</taxon>
        <taxon>Aeoliella</taxon>
    </lineage>
</organism>
<protein>
    <submittedName>
        <fullName evidence="4">Peptidylprolyl isomerase</fullName>
    </submittedName>
</protein>
<keyword evidence="1 4" id="KW-0413">Isomerase</keyword>
<dbReference type="Gene3D" id="3.10.50.40">
    <property type="match status" value="1"/>
</dbReference>
<dbReference type="InterPro" id="IPR046357">
    <property type="entry name" value="PPIase_dom_sf"/>
</dbReference>
<dbReference type="SUPFAM" id="SSF54534">
    <property type="entry name" value="FKBP-like"/>
    <property type="match status" value="1"/>
</dbReference>
<dbReference type="Pfam" id="PF13145">
    <property type="entry name" value="Rotamase_2"/>
    <property type="match status" value="1"/>
</dbReference>
<evidence type="ECO:0000259" key="3">
    <source>
        <dbReference type="PROSITE" id="PS50198"/>
    </source>
</evidence>
<dbReference type="PANTHER" id="PTHR47245">
    <property type="entry name" value="PEPTIDYLPROLYL ISOMERASE"/>
    <property type="match status" value="1"/>
</dbReference>
<feature type="domain" description="PpiC" evidence="3">
    <location>
        <begin position="206"/>
        <end position="314"/>
    </location>
</feature>
<evidence type="ECO:0000256" key="2">
    <source>
        <dbReference type="SAM" id="SignalP"/>
    </source>
</evidence>
<dbReference type="AlphaFoldDB" id="A0A518AH18"/>
<proteinExistence type="predicted"/>
<gene>
    <name evidence="4" type="ORF">Pan181_02050</name>
</gene>
<feature type="chain" id="PRO_5021742191" evidence="2">
    <location>
        <begin position="23"/>
        <end position="378"/>
    </location>
</feature>
<dbReference type="PROSITE" id="PS50198">
    <property type="entry name" value="PPIC_PPIASE_2"/>
    <property type="match status" value="1"/>
</dbReference>
<dbReference type="GO" id="GO:0003755">
    <property type="term" value="F:peptidyl-prolyl cis-trans isomerase activity"/>
    <property type="evidence" value="ECO:0007669"/>
    <property type="project" value="UniProtKB-KW"/>
</dbReference>
<sequence length="378" mass="42028" precursor="true">MYVVIRLIALLIALVVSPLVLAQQPPASNSSPAGPRKLQACQVIARVDNQVVLVSDVLWQVNMIIADNINQIPPDQLDETRQQIIESQLRQYIDTKLIYADFRREAQMADMGSIRKQLDEPFYSGGTTGDQPGTVPGLMKMVNATSMTELEVKLAQLGTSLTERKEAYVEQAIVGTWVQNKVKVDKPTYAQLSEYYQEHLEEYSFPTQVKWEELSVSYAGGSSRQAAQQKIVEAGNLAFEAAQKNPAAGTPIFAELAPKYSDGFNASEGGLYDWTTKGSLVDTKLDDAIFSLPVGALSPIIDSGSALHIVRVVERREEGSTPFADVQDEIRKKMMNEQFNTQVQDFISQLRRKTRIWTIYSGDTTAEAFLTQPGQSRR</sequence>
<keyword evidence="5" id="KW-1185">Reference proteome</keyword>
<dbReference type="InterPro" id="IPR050245">
    <property type="entry name" value="PrsA_foldase"/>
</dbReference>
<feature type="signal peptide" evidence="2">
    <location>
        <begin position="1"/>
        <end position="22"/>
    </location>
</feature>
<dbReference type="PANTHER" id="PTHR47245:SF2">
    <property type="entry name" value="PEPTIDYL-PROLYL CIS-TRANS ISOMERASE HP_0175-RELATED"/>
    <property type="match status" value="1"/>
</dbReference>
<dbReference type="SUPFAM" id="SSF109998">
    <property type="entry name" value="Triger factor/SurA peptide-binding domain-like"/>
    <property type="match status" value="1"/>
</dbReference>
<keyword evidence="1" id="KW-0697">Rotamase</keyword>